<evidence type="ECO:0000313" key="4">
    <source>
        <dbReference type="Proteomes" id="UP000007431"/>
    </source>
</evidence>
<keyword evidence="4" id="KW-1185">Reference proteome</keyword>
<dbReference type="InterPro" id="IPR011009">
    <property type="entry name" value="Kinase-like_dom_sf"/>
</dbReference>
<evidence type="ECO:0000256" key="1">
    <source>
        <dbReference type="SAM" id="MobiDB-lite"/>
    </source>
</evidence>
<feature type="domain" description="Fungal-type protein kinase" evidence="2">
    <location>
        <begin position="199"/>
        <end position="610"/>
    </location>
</feature>
<feature type="region of interest" description="Disordered" evidence="1">
    <location>
        <begin position="1"/>
        <end position="32"/>
    </location>
</feature>
<dbReference type="KEGG" id="scm:SCHCO_02486423"/>
<dbReference type="Pfam" id="PF17667">
    <property type="entry name" value="Pkinase_fungal"/>
    <property type="match status" value="1"/>
</dbReference>
<sequence length="889" mass="99844">MNAQLLENTDTPRKTGSQHPSQRAQQNANESGVMQLRAARNYTRECPVDEFYKAYVETKKYARVAGKTMGRIMSVLRDRRAIVGGEWIDLHRDDNDDRVSVGENKHFKNMEVVFAHVLAAAAEVCPARYATSKKITDFACRPDCQTASEVPGASFRVDALNYLCVSSYPRNATAGTAHNYTAAVPGQLSFIYTADSGATWEFKMWEDESSVLRNEQQTLNTAQHMLYNDIRRTCHFSVTIERTTARIWYHTRSHTIVTKGFDIHTASEQLVQFILFSTFATPFQLGFDPTVRRVVVDDMLHYEFEVIDLKFKRRIYRTVMIEHENPAAELYSRAMRVFKVVECGVEHDYVLRDYWLFDDDLTSEEWKIQREILKHLAAKLPKEEYEKVQRHFMTIIADGVVHHRGGRDAVPSPPESAEVYEYANELNPKSTAAKKPTVSMANRGEGAAFAGPEEPTETPPAKPLNLHGRKHCRTVYLEHCQDLWQVKDPAKFFFALYQLMYILDMLRRAGYMHRDVSLGNVMLQLLSTASEATCLAEKYITKIADLEYARAYSRTSQHDPITGTSLFMSVELQARAHQFRNKKIKGLLTSGYFAYSFLHDVESVLWMALYFAYRRCSRAILESTPWEELEPRLKAAKVYASQIFVDSLYGSQQRDNVFTEPYNAENIVLPHLRALYGDNSPMTKLAGLIDSLRETYEVVEDDTTVRLPTGAQVRSGDPEAPRLAESVYEKNAQIYDTMAKVFDEISQHFYSADNADALVQFSDIDFSTGKVIVKPAAPKPVAAPVATMVDGAAAEAVDGQATGAPKKLTGKRKKDAEDEARDKKRASAKRSGADASAPKAGTAGPSGSQPVTRGKTRARSNTKPAAAGKRSSGRSSGRLSKRNSTQDAS</sequence>
<dbReference type="InterPro" id="IPR040976">
    <property type="entry name" value="Pkinase_fungal"/>
</dbReference>
<feature type="region of interest" description="Disordered" evidence="1">
    <location>
        <begin position="800"/>
        <end position="889"/>
    </location>
</feature>
<reference evidence="3 4" key="1">
    <citation type="journal article" date="2010" name="Nat. Biotechnol.">
        <title>Genome sequence of the model mushroom Schizophyllum commune.</title>
        <authorList>
            <person name="Ohm R.A."/>
            <person name="de Jong J.F."/>
            <person name="Lugones L.G."/>
            <person name="Aerts A."/>
            <person name="Kothe E."/>
            <person name="Stajich J.E."/>
            <person name="de Vries R.P."/>
            <person name="Record E."/>
            <person name="Levasseur A."/>
            <person name="Baker S.E."/>
            <person name="Bartholomew K.A."/>
            <person name="Coutinho P.M."/>
            <person name="Erdmann S."/>
            <person name="Fowler T.J."/>
            <person name="Gathman A.C."/>
            <person name="Lombard V."/>
            <person name="Henrissat B."/>
            <person name="Knabe N."/>
            <person name="Kuees U."/>
            <person name="Lilly W.W."/>
            <person name="Lindquist E."/>
            <person name="Lucas S."/>
            <person name="Magnuson J.K."/>
            <person name="Piumi F."/>
            <person name="Raudaskoski M."/>
            <person name="Salamov A."/>
            <person name="Schmutz J."/>
            <person name="Schwarze F.W.M.R."/>
            <person name="vanKuyk P.A."/>
            <person name="Horton J.S."/>
            <person name="Grigoriev I.V."/>
            <person name="Woesten H.A.B."/>
        </authorList>
    </citation>
    <scope>NUCLEOTIDE SEQUENCE [LARGE SCALE GENOMIC DNA]</scope>
    <source>
        <strain evidence="4">H4-8 / FGSC 9210</strain>
    </source>
</reference>
<name>D8PKQ5_SCHCM</name>
<dbReference type="RefSeq" id="XP_003038918.1">
    <property type="nucleotide sequence ID" value="XM_003038872.1"/>
</dbReference>
<dbReference type="SUPFAM" id="SSF56112">
    <property type="entry name" value="Protein kinase-like (PK-like)"/>
    <property type="match status" value="1"/>
</dbReference>
<feature type="region of interest" description="Disordered" evidence="1">
    <location>
        <begin position="446"/>
        <end position="465"/>
    </location>
</feature>
<feature type="compositionally biased region" description="Low complexity" evidence="1">
    <location>
        <begin position="865"/>
        <end position="878"/>
    </location>
</feature>
<dbReference type="Gene3D" id="1.10.510.10">
    <property type="entry name" value="Transferase(Phosphotransferase) domain 1"/>
    <property type="match status" value="1"/>
</dbReference>
<feature type="non-terminal residue" evidence="3">
    <location>
        <position position="889"/>
    </location>
</feature>
<accession>D8PKQ5</accession>
<proteinExistence type="predicted"/>
<dbReference type="eggNOG" id="ENOG502RBJ1">
    <property type="taxonomic scope" value="Eukaryota"/>
</dbReference>
<dbReference type="VEuPathDB" id="FungiDB:SCHCODRAFT_02486423"/>
<dbReference type="Proteomes" id="UP000007431">
    <property type="component" value="Unassembled WGS sequence"/>
</dbReference>
<dbReference type="EMBL" id="GL377302">
    <property type="protein sequence ID" value="EFJ04016.1"/>
    <property type="molecule type" value="Genomic_DNA"/>
</dbReference>
<dbReference type="PANTHER" id="PTHR38248">
    <property type="entry name" value="FUNK1 6"/>
    <property type="match status" value="1"/>
</dbReference>
<dbReference type="GO" id="GO:0004672">
    <property type="term" value="F:protein kinase activity"/>
    <property type="evidence" value="ECO:0007669"/>
    <property type="project" value="InterPro"/>
</dbReference>
<dbReference type="InterPro" id="IPR008266">
    <property type="entry name" value="Tyr_kinase_AS"/>
</dbReference>
<dbReference type="InParanoid" id="D8PKQ5"/>
<dbReference type="GeneID" id="9594866"/>
<dbReference type="OrthoDB" id="312874at2759"/>
<protein>
    <recommendedName>
        <fullName evidence="2">Fungal-type protein kinase domain-containing protein</fullName>
    </recommendedName>
</protein>
<gene>
    <name evidence="3" type="ORF">SCHCODRAFT_104513</name>
</gene>
<evidence type="ECO:0000313" key="3">
    <source>
        <dbReference type="EMBL" id="EFJ04016.1"/>
    </source>
</evidence>
<dbReference type="PANTHER" id="PTHR38248:SF2">
    <property type="entry name" value="FUNK1 11"/>
    <property type="match status" value="1"/>
</dbReference>
<dbReference type="PROSITE" id="PS00109">
    <property type="entry name" value="PROTEIN_KINASE_TYR"/>
    <property type="match status" value="1"/>
</dbReference>
<organism evidence="4">
    <name type="scientific">Schizophyllum commune (strain H4-8 / FGSC 9210)</name>
    <name type="common">Split gill fungus</name>
    <dbReference type="NCBI Taxonomy" id="578458"/>
    <lineage>
        <taxon>Eukaryota</taxon>
        <taxon>Fungi</taxon>
        <taxon>Dikarya</taxon>
        <taxon>Basidiomycota</taxon>
        <taxon>Agaricomycotina</taxon>
        <taxon>Agaricomycetes</taxon>
        <taxon>Agaricomycetidae</taxon>
        <taxon>Agaricales</taxon>
        <taxon>Schizophyllaceae</taxon>
        <taxon>Schizophyllum</taxon>
    </lineage>
</organism>
<dbReference type="AlphaFoldDB" id="D8PKQ5"/>
<evidence type="ECO:0000259" key="2">
    <source>
        <dbReference type="Pfam" id="PF17667"/>
    </source>
</evidence>
<dbReference type="HOGENOM" id="CLU_015199_0_0_1"/>